<dbReference type="Proteomes" id="UP001139157">
    <property type="component" value="Unassembled WGS sequence"/>
</dbReference>
<organism evidence="2 3">
    <name type="scientific">Nocardia pulmonis</name>
    <dbReference type="NCBI Taxonomy" id="2951408"/>
    <lineage>
        <taxon>Bacteria</taxon>
        <taxon>Bacillati</taxon>
        <taxon>Actinomycetota</taxon>
        <taxon>Actinomycetes</taxon>
        <taxon>Mycobacteriales</taxon>
        <taxon>Nocardiaceae</taxon>
        <taxon>Nocardia</taxon>
    </lineage>
</organism>
<keyword evidence="1" id="KW-0472">Membrane</keyword>
<evidence type="ECO:0000313" key="3">
    <source>
        <dbReference type="Proteomes" id="UP001139157"/>
    </source>
</evidence>
<protein>
    <submittedName>
        <fullName evidence="2">Uncharacterized protein</fullName>
    </submittedName>
</protein>
<gene>
    <name evidence="2" type="ORF">NDR86_31780</name>
</gene>
<feature type="transmembrane region" description="Helical" evidence="1">
    <location>
        <begin position="31"/>
        <end position="52"/>
    </location>
</feature>
<comment type="caution">
    <text evidence="2">The sequence shown here is derived from an EMBL/GenBank/DDBJ whole genome shotgun (WGS) entry which is preliminary data.</text>
</comment>
<proteinExistence type="predicted"/>
<evidence type="ECO:0000256" key="1">
    <source>
        <dbReference type="SAM" id="Phobius"/>
    </source>
</evidence>
<dbReference type="EMBL" id="JAMRXG010000019">
    <property type="protein sequence ID" value="MCM6778075.1"/>
    <property type="molecule type" value="Genomic_DNA"/>
</dbReference>
<keyword evidence="1" id="KW-0812">Transmembrane</keyword>
<accession>A0A9X2J1G3</accession>
<name>A0A9X2J1G3_9NOCA</name>
<dbReference type="RefSeq" id="WP_251917535.1">
    <property type="nucleotide sequence ID" value="NZ_JAMRXG010000019.1"/>
</dbReference>
<keyword evidence="1" id="KW-1133">Transmembrane helix</keyword>
<reference evidence="2" key="1">
    <citation type="submission" date="2022-06" db="EMBL/GenBank/DDBJ databases">
        <title>Novel species in genus nocardia.</title>
        <authorList>
            <person name="Li F."/>
        </authorList>
    </citation>
    <scope>NUCLEOTIDE SEQUENCE</scope>
    <source>
        <strain evidence="2">CDC141</strain>
    </source>
</reference>
<keyword evidence="3" id="KW-1185">Reference proteome</keyword>
<evidence type="ECO:0000313" key="2">
    <source>
        <dbReference type="EMBL" id="MCM6778075.1"/>
    </source>
</evidence>
<dbReference type="AlphaFoldDB" id="A0A9X2J1G3"/>
<sequence length="70" mass="7353">MTVDAEAGVRQLVDHHGPRLWGLLDWVPGGWLGHVLVLLAIALVTGSVVWLIGRGTTGSGRVGLKSDDNG</sequence>